<dbReference type="EMBL" id="CP047020">
    <property type="protein sequence ID" value="QHA08805.1"/>
    <property type="molecule type" value="Genomic_DNA"/>
</dbReference>
<dbReference type="Proteomes" id="UP000436138">
    <property type="component" value="Chromosome"/>
</dbReference>
<accession>A0A6I6NII9</accession>
<organism evidence="1 2">
    <name type="scientific">Streptomyces broussonetiae</name>
    <dbReference type="NCBI Taxonomy" id="2686304"/>
    <lineage>
        <taxon>Bacteria</taxon>
        <taxon>Bacillati</taxon>
        <taxon>Actinomycetota</taxon>
        <taxon>Actinomycetes</taxon>
        <taxon>Kitasatosporales</taxon>
        <taxon>Streptomycetaceae</taxon>
        <taxon>Streptomyces</taxon>
    </lineage>
</organism>
<dbReference type="RefSeq" id="WP_158928578.1">
    <property type="nucleotide sequence ID" value="NZ_CP047020.1"/>
</dbReference>
<dbReference type="AlphaFoldDB" id="A0A6I6NII9"/>
<name>A0A6I6NII9_9ACTN</name>
<evidence type="ECO:0000313" key="2">
    <source>
        <dbReference type="Proteomes" id="UP000436138"/>
    </source>
</evidence>
<evidence type="ECO:0000313" key="1">
    <source>
        <dbReference type="EMBL" id="QHA08805.1"/>
    </source>
</evidence>
<protein>
    <submittedName>
        <fullName evidence="1">Uncharacterized protein</fullName>
    </submittedName>
</protein>
<dbReference type="KEGG" id="sbro:GQF42_41090"/>
<proteinExistence type="predicted"/>
<keyword evidence="2" id="KW-1185">Reference proteome</keyword>
<sequence>MVPSIARAVAQDGERVASCSKCEQRVFHYDAELFCSVCRWLVPDVNDRLAERYAATGGACAPDEGACPGCRQSGAGPAVVFPVMCPECGASHRISQRDVSLTTGATLRCDCHFPITIPTDVWCPGCRLNLRGLQKISALIKKANEPDSRVGDSVKQPPLDRTARRVIGLACAGERWSRTVCPARQGQLLDGDHLDMLLFNDGQIADWILDQVKLRSLGHRLHRDGGMALMAAVAQRVGALDHGVLRLVDMVWDGIGDWQG</sequence>
<gene>
    <name evidence="1" type="ORF">GQF42_41090</name>
</gene>
<reference evidence="1 2" key="1">
    <citation type="submission" date="2019-12" db="EMBL/GenBank/DDBJ databases">
        <title>Streptomyces sp. strain T44 isolated from rhizosphere soil of Broussonetia papyrifera.</title>
        <authorList>
            <person name="Mo P."/>
        </authorList>
    </citation>
    <scope>NUCLEOTIDE SEQUENCE [LARGE SCALE GENOMIC DNA]</scope>
    <source>
        <strain evidence="1 2">T44</strain>
    </source>
</reference>